<gene>
    <name evidence="2" type="ORF">IBG24_09245</name>
</gene>
<organism evidence="2 3">
    <name type="scientific">Aeromicrobium senzhongii</name>
    <dbReference type="NCBI Taxonomy" id="2663859"/>
    <lineage>
        <taxon>Bacteria</taxon>
        <taxon>Bacillati</taxon>
        <taxon>Actinomycetota</taxon>
        <taxon>Actinomycetes</taxon>
        <taxon>Propionibacteriales</taxon>
        <taxon>Nocardioidaceae</taxon>
        <taxon>Aeromicrobium</taxon>
    </lineage>
</organism>
<dbReference type="EMBL" id="JACTVM010000002">
    <property type="protein sequence ID" value="MBC9226499.1"/>
    <property type="molecule type" value="Genomic_DNA"/>
</dbReference>
<evidence type="ECO:0000313" key="2">
    <source>
        <dbReference type="EMBL" id="MBC9226499.1"/>
    </source>
</evidence>
<dbReference type="RefSeq" id="WP_187769346.1">
    <property type="nucleotide sequence ID" value="NZ_JACTVM010000002.1"/>
</dbReference>
<keyword evidence="1" id="KW-0812">Transmembrane</keyword>
<protein>
    <submittedName>
        <fullName evidence="2">Uncharacterized protein</fullName>
    </submittedName>
</protein>
<dbReference type="Proteomes" id="UP000620591">
    <property type="component" value="Unassembled WGS sequence"/>
</dbReference>
<dbReference type="AlphaFoldDB" id="A0A8I0EUQ2"/>
<proteinExistence type="predicted"/>
<sequence>MSTSTLLAALAATLIGTAWMLPMGVIRTLAYRSGEVDHDRGMRNVVILALSLGCVFAVTSLVLALVVAWR</sequence>
<keyword evidence="1" id="KW-0472">Membrane</keyword>
<accession>A0A8I0EUQ2</accession>
<evidence type="ECO:0000313" key="3">
    <source>
        <dbReference type="Proteomes" id="UP000620591"/>
    </source>
</evidence>
<name>A0A8I0EUQ2_9ACTN</name>
<keyword evidence="1" id="KW-1133">Transmembrane helix</keyword>
<evidence type="ECO:0000256" key="1">
    <source>
        <dbReference type="SAM" id="Phobius"/>
    </source>
</evidence>
<reference evidence="2" key="1">
    <citation type="submission" date="2020-09" db="EMBL/GenBank/DDBJ databases">
        <title>Novel species in genus Aeromicrobium.</title>
        <authorList>
            <person name="Zhang G."/>
        </authorList>
    </citation>
    <scope>NUCLEOTIDE SEQUENCE</scope>
    <source>
        <strain evidence="2">Zg-636</strain>
    </source>
</reference>
<comment type="caution">
    <text evidence="2">The sequence shown here is derived from an EMBL/GenBank/DDBJ whole genome shotgun (WGS) entry which is preliminary data.</text>
</comment>
<feature type="transmembrane region" description="Helical" evidence="1">
    <location>
        <begin position="44"/>
        <end position="69"/>
    </location>
</feature>